<name>A0A0V0H5H5_SOLCH</name>
<evidence type="ECO:0000313" key="1">
    <source>
        <dbReference type="EMBL" id="JAP15612.1"/>
    </source>
</evidence>
<organism evidence="1">
    <name type="scientific">Solanum chacoense</name>
    <name type="common">Chaco potato</name>
    <dbReference type="NCBI Taxonomy" id="4108"/>
    <lineage>
        <taxon>Eukaryota</taxon>
        <taxon>Viridiplantae</taxon>
        <taxon>Streptophyta</taxon>
        <taxon>Embryophyta</taxon>
        <taxon>Tracheophyta</taxon>
        <taxon>Spermatophyta</taxon>
        <taxon>Magnoliopsida</taxon>
        <taxon>eudicotyledons</taxon>
        <taxon>Gunneridae</taxon>
        <taxon>Pentapetalae</taxon>
        <taxon>asterids</taxon>
        <taxon>lamiids</taxon>
        <taxon>Solanales</taxon>
        <taxon>Solanaceae</taxon>
        <taxon>Solanoideae</taxon>
        <taxon>Solaneae</taxon>
        <taxon>Solanum</taxon>
    </lineage>
</organism>
<proteinExistence type="predicted"/>
<protein>
    <submittedName>
        <fullName evidence="1">Putative ovule protein</fullName>
    </submittedName>
</protein>
<reference evidence="1" key="1">
    <citation type="submission" date="2015-12" db="EMBL/GenBank/DDBJ databases">
        <title>Gene expression during late stages of embryo sac development: a critical building block for successful pollen-pistil interactions.</title>
        <authorList>
            <person name="Liu Y."/>
            <person name="Joly V."/>
            <person name="Sabar M."/>
            <person name="Matton D.P."/>
        </authorList>
    </citation>
    <scope>NUCLEOTIDE SEQUENCE</scope>
</reference>
<dbReference type="EMBL" id="GEDG01024921">
    <property type="protein sequence ID" value="JAP15612.1"/>
    <property type="molecule type" value="Transcribed_RNA"/>
</dbReference>
<accession>A0A0V0H5H5</accession>
<dbReference type="AlphaFoldDB" id="A0A0V0H5H5"/>
<sequence>MSSPFCCSVCILCSGRSLQSLGLEKYLTCNSLMDVLHTFLGICYHVLSNMEQYCKQFCPEKHAWEQLV</sequence>